<organism evidence="2 3">
    <name type="scientific">Trichogramma brassicae</name>
    <dbReference type="NCBI Taxonomy" id="86971"/>
    <lineage>
        <taxon>Eukaryota</taxon>
        <taxon>Metazoa</taxon>
        <taxon>Ecdysozoa</taxon>
        <taxon>Arthropoda</taxon>
        <taxon>Hexapoda</taxon>
        <taxon>Insecta</taxon>
        <taxon>Pterygota</taxon>
        <taxon>Neoptera</taxon>
        <taxon>Endopterygota</taxon>
        <taxon>Hymenoptera</taxon>
        <taxon>Apocrita</taxon>
        <taxon>Proctotrupomorpha</taxon>
        <taxon>Chalcidoidea</taxon>
        <taxon>Trichogrammatidae</taxon>
        <taxon>Trichogramma</taxon>
    </lineage>
</organism>
<dbReference type="OrthoDB" id="10680081at2759"/>
<name>A0A6H5J8P2_9HYME</name>
<reference evidence="2 3" key="1">
    <citation type="submission" date="2020-02" db="EMBL/GenBank/DDBJ databases">
        <authorList>
            <person name="Ferguson B K."/>
        </authorList>
    </citation>
    <scope>NUCLEOTIDE SEQUENCE [LARGE SCALE GENOMIC DNA]</scope>
</reference>
<evidence type="ECO:0000256" key="1">
    <source>
        <dbReference type="SAM" id="MobiDB-lite"/>
    </source>
</evidence>
<dbReference type="Proteomes" id="UP000479190">
    <property type="component" value="Unassembled WGS sequence"/>
</dbReference>
<gene>
    <name evidence="2" type="ORF">TBRA_LOCUS16157</name>
</gene>
<protein>
    <submittedName>
        <fullName evidence="2">Uncharacterized protein</fullName>
    </submittedName>
</protein>
<accession>A0A6H5J8P2</accession>
<sequence>MKNENPEHLSPLGPTLLNFQGLKVGFSCYEDILGNGGRLLRDIYFEVVAVVVVPRARLSAYLPSCQSIHIIIPAQGKNERMCNHGFARRARRGGCGARFEEVARYYILHILLSLLLLRARTGVPRPVVRRAAHQDDARQNTSRRDVSVPACPEPRIRENKINSVKYSEEVTRFLSGLATSLYIKLLNCANVIFKNVRLGEEGGKETNYNKGSTEKDERDESFSTEINMVTVNYQNTSTELYDYLQKTEFNNSIALLEGSSVCSGNNGYYQLYKKRALKAAPARDTQAVYYSSGHRINVDHFYQKKISFNSNFNTERRFARASHAYRFGQWH</sequence>
<keyword evidence="3" id="KW-1185">Reference proteome</keyword>
<proteinExistence type="predicted"/>
<feature type="non-terminal residue" evidence="2">
    <location>
        <position position="331"/>
    </location>
</feature>
<evidence type="ECO:0000313" key="2">
    <source>
        <dbReference type="EMBL" id="CAB0044569.1"/>
    </source>
</evidence>
<evidence type="ECO:0000313" key="3">
    <source>
        <dbReference type="Proteomes" id="UP000479190"/>
    </source>
</evidence>
<dbReference type="AlphaFoldDB" id="A0A6H5J8P2"/>
<feature type="compositionally biased region" description="Basic and acidic residues" evidence="1">
    <location>
        <begin position="132"/>
        <end position="146"/>
    </location>
</feature>
<dbReference type="EMBL" id="CADCXV010001472">
    <property type="protein sequence ID" value="CAB0044569.1"/>
    <property type="molecule type" value="Genomic_DNA"/>
</dbReference>
<feature type="region of interest" description="Disordered" evidence="1">
    <location>
        <begin position="130"/>
        <end position="149"/>
    </location>
</feature>